<protein>
    <submittedName>
        <fullName evidence="1">Uncharacterized protein</fullName>
    </submittedName>
</protein>
<dbReference type="EMBL" id="JAUZQC010000004">
    <property type="protein sequence ID" value="KAK5873080.1"/>
    <property type="molecule type" value="Genomic_DNA"/>
</dbReference>
<dbReference type="Proteomes" id="UP001346869">
    <property type="component" value="Unassembled WGS sequence"/>
</dbReference>
<reference evidence="1 2" key="2">
    <citation type="journal article" date="2023" name="Mol. Biol. Evol.">
        <title>Genomics of Secondarily Temperate Adaptation in the Only Non-Antarctic Icefish.</title>
        <authorList>
            <person name="Rivera-Colon A.G."/>
            <person name="Rayamajhi N."/>
            <person name="Minhas B.F."/>
            <person name="Madrigal G."/>
            <person name="Bilyk K.T."/>
            <person name="Yoon V."/>
            <person name="Hune M."/>
            <person name="Gregory S."/>
            <person name="Cheng C.H.C."/>
            <person name="Catchen J.M."/>
        </authorList>
    </citation>
    <scope>NUCLEOTIDE SEQUENCE [LARGE SCALE GENOMIC DNA]</scope>
    <source>
        <strain evidence="1">JMC-PN-2008</strain>
    </source>
</reference>
<dbReference type="AlphaFoldDB" id="A0AAN7Y2U5"/>
<reference evidence="1 2" key="1">
    <citation type="journal article" date="2023" name="Genes (Basel)">
        <title>Chromosome-Level Genome Assembly and Circadian Gene Repertoire of the Patagonia Blennie Eleginops maclovinus-The Closest Ancestral Proxy of Antarctic Cryonotothenioids.</title>
        <authorList>
            <person name="Cheng C.C."/>
            <person name="Rivera-Colon A.G."/>
            <person name="Minhas B.F."/>
            <person name="Wilson L."/>
            <person name="Rayamajhi N."/>
            <person name="Vargas-Chacoff L."/>
            <person name="Catchen J.M."/>
        </authorList>
    </citation>
    <scope>NUCLEOTIDE SEQUENCE [LARGE SCALE GENOMIC DNA]</scope>
    <source>
        <strain evidence="1">JMC-PN-2008</strain>
    </source>
</reference>
<comment type="caution">
    <text evidence="1">The sequence shown here is derived from an EMBL/GenBank/DDBJ whole genome shotgun (WGS) entry which is preliminary data.</text>
</comment>
<sequence length="72" mass="8177">MEEERLSDSPGWRLSAAVLRRTHPSSSLYLPGETPQPWCLDVCTESREADTACGEQRQAWNQISDNRQRASD</sequence>
<evidence type="ECO:0000313" key="2">
    <source>
        <dbReference type="Proteomes" id="UP001346869"/>
    </source>
</evidence>
<gene>
    <name evidence="1" type="ORF">PBY51_013724</name>
</gene>
<keyword evidence="2" id="KW-1185">Reference proteome</keyword>
<evidence type="ECO:0000313" key="1">
    <source>
        <dbReference type="EMBL" id="KAK5873080.1"/>
    </source>
</evidence>
<name>A0AAN7Y2U5_ELEMC</name>
<organism evidence="1 2">
    <name type="scientific">Eleginops maclovinus</name>
    <name type="common">Patagonian blennie</name>
    <name type="synonym">Eleginus maclovinus</name>
    <dbReference type="NCBI Taxonomy" id="56733"/>
    <lineage>
        <taxon>Eukaryota</taxon>
        <taxon>Metazoa</taxon>
        <taxon>Chordata</taxon>
        <taxon>Craniata</taxon>
        <taxon>Vertebrata</taxon>
        <taxon>Euteleostomi</taxon>
        <taxon>Actinopterygii</taxon>
        <taxon>Neopterygii</taxon>
        <taxon>Teleostei</taxon>
        <taxon>Neoteleostei</taxon>
        <taxon>Acanthomorphata</taxon>
        <taxon>Eupercaria</taxon>
        <taxon>Perciformes</taxon>
        <taxon>Notothenioidei</taxon>
        <taxon>Eleginopidae</taxon>
        <taxon>Eleginops</taxon>
    </lineage>
</organism>
<proteinExistence type="predicted"/>
<accession>A0AAN7Y2U5</accession>